<accession>A0A2W2D6N8</accession>
<reference evidence="2 3" key="1">
    <citation type="submission" date="2018-01" db="EMBL/GenBank/DDBJ databases">
        <title>Draft genome sequence of Salinispora sp. 13K206.</title>
        <authorList>
            <person name="Sahin N."/>
            <person name="Saygin H."/>
            <person name="Ay H."/>
        </authorList>
    </citation>
    <scope>NUCLEOTIDE SEQUENCE [LARGE SCALE GENOMIC DNA]</scope>
    <source>
        <strain evidence="2 3">13K206</strain>
    </source>
</reference>
<dbReference type="OrthoDB" id="7594344at2"/>
<dbReference type="EMBL" id="POUB01000170">
    <property type="protein sequence ID" value="PZF92806.1"/>
    <property type="molecule type" value="Genomic_DNA"/>
</dbReference>
<evidence type="ECO:0000256" key="1">
    <source>
        <dbReference type="SAM" id="SignalP"/>
    </source>
</evidence>
<dbReference type="InterPro" id="IPR024079">
    <property type="entry name" value="MetalloPept_cat_dom_sf"/>
</dbReference>
<dbReference type="SUPFAM" id="SSF55486">
    <property type="entry name" value="Metalloproteases ('zincins'), catalytic domain"/>
    <property type="match status" value="1"/>
</dbReference>
<feature type="chain" id="PRO_5016118864" description="Peptidase M10 metallopeptidase domain-containing protein" evidence="1">
    <location>
        <begin position="38"/>
        <end position="202"/>
    </location>
</feature>
<gene>
    <name evidence="2" type="ORF">C1I99_21300</name>
</gene>
<evidence type="ECO:0000313" key="2">
    <source>
        <dbReference type="EMBL" id="PZF92806.1"/>
    </source>
</evidence>
<protein>
    <recommendedName>
        <fullName evidence="4">Peptidase M10 metallopeptidase domain-containing protein</fullName>
    </recommendedName>
</protein>
<dbReference type="Proteomes" id="UP000248749">
    <property type="component" value="Unassembled WGS sequence"/>
</dbReference>
<evidence type="ECO:0008006" key="4">
    <source>
        <dbReference type="Google" id="ProtNLM"/>
    </source>
</evidence>
<dbReference type="Gene3D" id="3.40.390.10">
    <property type="entry name" value="Collagenase (Catalytic Domain)"/>
    <property type="match status" value="1"/>
</dbReference>
<keyword evidence="3" id="KW-1185">Reference proteome</keyword>
<proteinExistence type="predicted"/>
<name>A0A2W2D6N8_9ACTN</name>
<feature type="signal peptide" evidence="1">
    <location>
        <begin position="1"/>
        <end position="37"/>
    </location>
</feature>
<organism evidence="2 3">
    <name type="scientific">Micromonospora deserti</name>
    <dbReference type="NCBI Taxonomy" id="2070366"/>
    <lineage>
        <taxon>Bacteria</taxon>
        <taxon>Bacillati</taxon>
        <taxon>Actinomycetota</taxon>
        <taxon>Actinomycetes</taxon>
        <taxon>Micromonosporales</taxon>
        <taxon>Micromonosporaceae</taxon>
        <taxon>Micromonospora</taxon>
    </lineage>
</organism>
<evidence type="ECO:0000313" key="3">
    <source>
        <dbReference type="Proteomes" id="UP000248749"/>
    </source>
</evidence>
<sequence length="202" mass="21981">MAKTALKRMVGSAGRLLAAAAVVVAGTLVVAPTSAQATPFPETWYADSSGHAFCFAGSGWTTEYKDVVYWSMDRLGQPTDMVTFLERNGPSPGACVSGTDIQWYVWNLPAGTRGQARCADWASSNVCNSAVVDMDFAELDRGTDDWYDRRKTAVHEIGHTVGLGHHSPSAHDCAMISGEVPSRDMKWRTFHSHDIGHINGRY</sequence>
<dbReference type="RefSeq" id="WP_146604011.1">
    <property type="nucleotide sequence ID" value="NZ_POUB01000170.1"/>
</dbReference>
<keyword evidence="1" id="KW-0732">Signal</keyword>
<dbReference type="GO" id="GO:0008237">
    <property type="term" value="F:metallopeptidase activity"/>
    <property type="evidence" value="ECO:0007669"/>
    <property type="project" value="InterPro"/>
</dbReference>
<dbReference type="AlphaFoldDB" id="A0A2W2D6N8"/>
<comment type="caution">
    <text evidence="2">The sequence shown here is derived from an EMBL/GenBank/DDBJ whole genome shotgun (WGS) entry which is preliminary data.</text>
</comment>